<sequence length="173" mass="19387">MKEGKVQPTNVICLALGTLHDLHPMSRERSFGQLSVSGLWKFIGLLGIPLNAKKLIQDPVMTPGDQIFFGKFGFQAVVDPEGINAIDEGTLLFLVNGYDEMTYRIMDCPPPAMSISDRSLAVRLQQKRSVIEKTRQTLAMKICLLYRRFFVLVAAVVCRKPIFIGEERQGESL</sequence>
<dbReference type="Pfam" id="PF07985">
    <property type="entry name" value="SRR1"/>
    <property type="match status" value="1"/>
</dbReference>
<name>A0A8H2ZRV9_9HELO</name>
<accession>A0A8H2ZRV9</accession>
<reference evidence="2" key="1">
    <citation type="submission" date="2020-10" db="EMBL/GenBank/DDBJ databases">
        <authorList>
            <person name="Kusch S."/>
        </authorList>
    </citation>
    <scope>NUCLEOTIDE SEQUENCE</scope>
    <source>
        <strain evidence="2">SwB9</strain>
    </source>
</reference>
<comment type="caution">
    <text evidence="2">The sequence shown here is derived from an EMBL/GenBank/DDBJ whole genome shotgun (WGS) entry which is preliminary data.</text>
</comment>
<dbReference type="AlphaFoldDB" id="A0A8H2ZRV9"/>
<dbReference type="EMBL" id="CAJHIA010000019">
    <property type="protein sequence ID" value="CAD6446306.1"/>
    <property type="molecule type" value="Genomic_DNA"/>
</dbReference>
<dbReference type="OrthoDB" id="5318346at2759"/>
<evidence type="ECO:0000313" key="3">
    <source>
        <dbReference type="Proteomes" id="UP000624404"/>
    </source>
</evidence>
<protein>
    <submittedName>
        <fullName evidence="2">C280cdab-c9aa-4610-b1c7-946a5a84363a</fullName>
    </submittedName>
</protein>
<organism evidence="2 3">
    <name type="scientific">Sclerotinia trifoliorum</name>
    <dbReference type="NCBI Taxonomy" id="28548"/>
    <lineage>
        <taxon>Eukaryota</taxon>
        <taxon>Fungi</taxon>
        <taxon>Dikarya</taxon>
        <taxon>Ascomycota</taxon>
        <taxon>Pezizomycotina</taxon>
        <taxon>Leotiomycetes</taxon>
        <taxon>Helotiales</taxon>
        <taxon>Sclerotiniaceae</taxon>
        <taxon>Sclerotinia</taxon>
    </lineage>
</organism>
<dbReference type="PANTHER" id="PTHR42080:SF1">
    <property type="entry name" value="SRR1-LIKE DOMAIN-CONTAINING PROTEIN"/>
    <property type="match status" value="1"/>
</dbReference>
<proteinExistence type="predicted"/>
<feature type="domain" description="SRR1-like" evidence="1">
    <location>
        <begin position="4"/>
        <end position="124"/>
    </location>
</feature>
<evidence type="ECO:0000313" key="2">
    <source>
        <dbReference type="EMBL" id="CAD6446306.1"/>
    </source>
</evidence>
<evidence type="ECO:0000259" key="1">
    <source>
        <dbReference type="Pfam" id="PF07985"/>
    </source>
</evidence>
<keyword evidence="3" id="KW-1185">Reference proteome</keyword>
<dbReference type="Proteomes" id="UP000624404">
    <property type="component" value="Unassembled WGS sequence"/>
</dbReference>
<dbReference type="InterPro" id="IPR012942">
    <property type="entry name" value="SRR1-like"/>
</dbReference>
<gene>
    <name evidence="2" type="ORF">SCLTRI_LOCUS6096</name>
</gene>
<dbReference type="PANTHER" id="PTHR42080">
    <property type="entry name" value="SRR1 DOMAIN-CONTAINING PROTEIN"/>
    <property type="match status" value="1"/>
</dbReference>